<dbReference type="Proteomes" id="UP001446871">
    <property type="component" value="Unassembled WGS sequence"/>
</dbReference>
<evidence type="ECO:0000313" key="3">
    <source>
        <dbReference type="Proteomes" id="UP001446871"/>
    </source>
</evidence>
<name>A0ABR1UPZ9_9PEZI</name>
<protein>
    <submittedName>
        <fullName evidence="2">Uncharacterized protein</fullName>
    </submittedName>
</protein>
<keyword evidence="3" id="KW-1185">Reference proteome</keyword>
<sequence>MHLVPPLAVDNVKGVAGAVVAAQDARLRGGAAELAGLEREAGVVDRRPGLDGGGGSGQAGEEDGDGADELHGG</sequence>
<dbReference type="EMBL" id="JAQQWM010000006">
    <property type="protein sequence ID" value="KAK8060983.1"/>
    <property type="molecule type" value="Genomic_DNA"/>
</dbReference>
<feature type="region of interest" description="Disordered" evidence="1">
    <location>
        <begin position="42"/>
        <end position="73"/>
    </location>
</feature>
<gene>
    <name evidence="2" type="ORF">PG996_010913</name>
</gene>
<accession>A0ABR1UPZ9</accession>
<evidence type="ECO:0000313" key="2">
    <source>
        <dbReference type="EMBL" id="KAK8060983.1"/>
    </source>
</evidence>
<comment type="caution">
    <text evidence="2">The sequence shown here is derived from an EMBL/GenBank/DDBJ whole genome shotgun (WGS) entry which is preliminary data.</text>
</comment>
<proteinExistence type="predicted"/>
<organism evidence="2 3">
    <name type="scientific">Apiospora saccharicola</name>
    <dbReference type="NCBI Taxonomy" id="335842"/>
    <lineage>
        <taxon>Eukaryota</taxon>
        <taxon>Fungi</taxon>
        <taxon>Dikarya</taxon>
        <taxon>Ascomycota</taxon>
        <taxon>Pezizomycotina</taxon>
        <taxon>Sordariomycetes</taxon>
        <taxon>Xylariomycetidae</taxon>
        <taxon>Amphisphaeriales</taxon>
        <taxon>Apiosporaceae</taxon>
        <taxon>Apiospora</taxon>
    </lineage>
</organism>
<evidence type="ECO:0000256" key="1">
    <source>
        <dbReference type="SAM" id="MobiDB-lite"/>
    </source>
</evidence>
<reference evidence="2 3" key="1">
    <citation type="submission" date="2023-01" db="EMBL/GenBank/DDBJ databases">
        <title>Analysis of 21 Apiospora genomes using comparative genomics revels a genus with tremendous synthesis potential of carbohydrate active enzymes and secondary metabolites.</title>
        <authorList>
            <person name="Sorensen T."/>
        </authorList>
    </citation>
    <scope>NUCLEOTIDE SEQUENCE [LARGE SCALE GENOMIC DNA]</scope>
    <source>
        <strain evidence="2 3">CBS 83171</strain>
    </source>
</reference>